<proteinExistence type="predicted"/>
<organism evidence="2 3">
    <name type="scientific">Pisum sativum</name>
    <name type="common">Garden pea</name>
    <name type="synonym">Lathyrus oleraceus</name>
    <dbReference type="NCBI Taxonomy" id="3888"/>
    <lineage>
        <taxon>Eukaryota</taxon>
        <taxon>Viridiplantae</taxon>
        <taxon>Streptophyta</taxon>
        <taxon>Embryophyta</taxon>
        <taxon>Tracheophyta</taxon>
        <taxon>Spermatophyta</taxon>
        <taxon>Magnoliopsida</taxon>
        <taxon>eudicotyledons</taxon>
        <taxon>Gunneridae</taxon>
        <taxon>Pentapetalae</taxon>
        <taxon>rosids</taxon>
        <taxon>fabids</taxon>
        <taxon>Fabales</taxon>
        <taxon>Fabaceae</taxon>
        <taxon>Papilionoideae</taxon>
        <taxon>50 kb inversion clade</taxon>
        <taxon>NPAAA clade</taxon>
        <taxon>Hologalegina</taxon>
        <taxon>IRL clade</taxon>
        <taxon>Fabeae</taxon>
        <taxon>Lathyrus</taxon>
    </lineage>
</organism>
<name>A0A9D5AI60_PEA</name>
<dbReference type="Gramene" id="PSAT_LOCUS21771_t1">
    <property type="protein sequence ID" value="CAL5202633.1"/>
    <property type="gene ID" value="PSAT_LOCUS21771"/>
</dbReference>
<evidence type="ECO:0000313" key="3">
    <source>
        <dbReference type="Proteomes" id="UP001058974"/>
    </source>
</evidence>
<dbReference type="Gramene" id="Psat05G0432400-T1">
    <property type="protein sequence ID" value="KAI5408444.1"/>
    <property type="gene ID" value="KIW84_054324"/>
</dbReference>
<dbReference type="OrthoDB" id="191196at2759"/>
<reference evidence="2 3" key="1">
    <citation type="journal article" date="2022" name="Nat. Genet.">
        <title>Improved pea reference genome and pan-genome highlight genomic features and evolutionary characteristics.</title>
        <authorList>
            <person name="Yang T."/>
            <person name="Liu R."/>
            <person name="Luo Y."/>
            <person name="Hu S."/>
            <person name="Wang D."/>
            <person name="Wang C."/>
            <person name="Pandey M.K."/>
            <person name="Ge S."/>
            <person name="Xu Q."/>
            <person name="Li N."/>
            <person name="Li G."/>
            <person name="Huang Y."/>
            <person name="Saxena R.K."/>
            <person name="Ji Y."/>
            <person name="Li M."/>
            <person name="Yan X."/>
            <person name="He Y."/>
            <person name="Liu Y."/>
            <person name="Wang X."/>
            <person name="Xiang C."/>
            <person name="Varshney R.K."/>
            <person name="Ding H."/>
            <person name="Gao S."/>
            <person name="Zong X."/>
        </authorList>
    </citation>
    <scope>NUCLEOTIDE SEQUENCE [LARGE SCALE GENOMIC DNA]</scope>
    <source>
        <strain evidence="2 3">cv. Zhongwan 6</strain>
    </source>
</reference>
<dbReference type="PANTHER" id="PTHR34935:SF3">
    <property type="entry name" value="PROTEIN TIC110, CHLOROPLASTIC"/>
    <property type="match status" value="1"/>
</dbReference>
<dbReference type="Gramene" id="Psat5g150840.1">
    <property type="protein sequence ID" value="Psat5g150840.1.cds"/>
    <property type="gene ID" value="Psat5g150840"/>
</dbReference>
<feature type="compositionally biased region" description="Acidic residues" evidence="1">
    <location>
        <begin position="636"/>
        <end position="645"/>
    </location>
</feature>
<evidence type="ECO:0000256" key="1">
    <source>
        <dbReference type="SAM" id="MobiDB-lite"/>
    </source>
</evidence>
<dbReference type="InterPro" id="IPR031610">
    <property type="entry name" value="TIC110"/>
</dbReference>
<dbReference type="EMBL" id="JAMSHJ010000005">
    <property type="protein sequence ID" value="KAI5408444.1"/>
    <property type="molecule type" value="Genomic_DNA"/>
</dbReference>
<sequence>MNHSSTLKPSSQYHHPSLIPLPLSLSSSSKRHRFRVSFPRCSSSSSVPLPLSKDLTGIENVVDKLSPPLRLATSAVVIAGAVAAGFSLGSKFGGSRNAAVGGAVALGAAGGAAAYALNAAAPQVAAVNLHNFVAALDHPSMLKNEDIVGIANRYGVKKEDEVFKAEICDIYREFVSSVLPPAGEDLKGDEADRIISFKNSLGIDDPDAADMHIEVGRKIFRLRLEVGDREADIEQRRAFQKLIFVSYLVFGEASSFLLPWKRIFQFTDSQVKVAIRDNAQRLYASKLKSVGRDIDVEQLVTLREAQRLYRLSDQLAESLFKEHTVKLIAENISVALDILKSRTRVLPGVTQVVEELDKILAFNNLLTSLKNHADVGHFARGVGPVSLLGGQYDGGRRIGDLKLLYRAYVTDALAGGRIEDNKLAALTQLRNVFGMGKREAEEITIDVTSKVYRKHLSKAFSGGELEKAGSKAAFLQNLCDELHFDPQKACKIHEEIYRQKLQHLMADGELSEAAAAALLRLRVMLCIPQDTVETAHSDICGSLFGEVVMEAIASGVDGYDAEIKKSVRKAAHGLQLTREVALSIASKAVRKMFITYIKRARAAENSMESAKELKKLIAFNTLVVTKLVKDIKGESDDVSTEELENEGVTKTEDEEWDSLPTLRKTNPDKELLKKMGKPGQTEITLKDDLPKRDRTDLYQTYLLYCLNGDVTEIPFGFQITKKKNDSEYILLNQLGGILGLSGKDIVDVHRSVAEKAFKQQAEVILADGQLTKAKVEQLNNLQKEVGLPEEYAHKVVKSITTTKMAAAIETAVTQGRLNIKQIRELKEAGVDLNNMVSKNMRELLFKKTVGDIFSSGTGEFDEEEVYENIPSDLNISTEKSRVVVQQLAQTRLSNSLIQAVAQLRQKNRSGVVSSLNDMLACDKAIPSPPLSWELPEELADLYTIFLKSNPTSQKLTRMQFLLGIHDSTADALREMGDRLINTAVEEEFAF</sequence>
<evidence type="ECO:0000313" key="2">
    <source>
        <dbReference type="EMBL" id="KAI5408444.1"/>
    </source>
</evidence>
<feature type="region of interest" description="Disordered" evidence="1">
    <location>
        <begin position="635"/>
        <end position="662"/>
    </location>
</feature>
<dbReference type="Proteomes" id="UP001058974">
    <property type="component" value="Chromosome 5"/>
</dbReference>
<dbReference type="GO" id="GO:0061927">
    <property type="term" value="C:TOC-TIC supercomplex I"/>
    <property type="evidence" value="ECO:0007669"/>
    <property type="project" value="TreeGrafter"/>
</dbReference>
<keyword evidence="3" id="KW-1185">Reference proteome</keyword>
<protein>
    <recommendedName>
        <fullName evidence="4">Protein TIC110, chloroplastic</fullName>
    </recommendedName>
</protein>
<accession>A0A9D5AI60</accession>
<dbReference type="Pfam" id="PF16940">
    <property type="entry name" value="Tic110"/>
    <property type="match status" value="2"/>
</dbReference>
<dbReference type="GO" id="GO:0045037">
    <property type="term" value="P:protein import into chloroplast stroma"/>
    <property type="evidence" value="ECO:0007669"/>
    <property type="project" value="TreeGrafter"/>
</dbReference>
<dbReference type="PANTHER" id="PTHR34935">
    <property type="entry name" value="PROTEIN TIC110, CHLOROPLASTIC"/>
    <property type="match status" value="1"/>
</dbReference>
<gene>
    <name evidence="2" type="ORF">KIW84_054324</name>
</gene>
<comment type="caution">
    <text evidence="2">The sequence shown here is derived from an EMBL/GenBank/DDBJ whole genome shotgun (WGS) entry which is preliminary data.</text>
</comment>
<dbReference type="AlphaFoldDB" id="A0A9D5AI60"/>
<evidence type="ECO:0008006" key="4">
    <source>
        <dbReference type="Google" id="ProtNLM"/>
    </source>
</evidence>